<evidence type="ECO:0000256" key="7">
    <source>
        <dbReference type="ARBA" id="ARBA00022771"/>
    </source>
</evidence>
<dbReference type="AlphaFoldDB" id="A0A8T3E037"/>
<evidence type="ECO:0000256" key="4">
    <source>
        <dbReference type="ARBA" id="ARBA00022723"/>
    </source>
</evidence>
<name>A0A8T3E037_9TELE</name>
<evidence type="ECO:0000256" key="14">
    <source>
        <dbReference type="ARBA" id="ARBA00047995"/>
    </source>
</evidence>
<dbReference type="PANTHER" id="PTHR46357">
    <property type="entry name" value="TRANSCRIPTIONAL REGULATOR ATRX"/>
    <property type="match status" value="1"/>
</dbReference>
<feature type="region of interest" description="Disordered" evidence="15">
    <location>
        <begin position="295"/>
        <end position="325"/>
    </location>
</feature>
<dbReference type="PANTHER" id="PTHR46357:SF1">
    <property type="entry name" value="TRANSCRIPTIONAL REGULATOR ATRX"/>
    <property type="match status" value="1"/>
</dbReference>
<dbReference type="OrthoDB" id="2020972at2759"/>
<evidence type="ECO:0000259" key="16">
    <source>
        <dbReference type="PROSITE" id="PS51533"/>
    </source>
</evidence>
<dbReference type="Pfam" id="PF17981">
    <property type="entry name" value="ADD_ATRX"/>
    <property type="match status" value="1"/>
</dbReference>
<evidence type="ECO:0000256" key="15">
    <source>
        <dbReference type="SAM" id="MobiDB-lite"/>
    </source>
</evidence>
<dbReference type="EC" id="3.6.4.12" evidence="3"/>
<keyword evidence="12" id="KW-0234">DNA repair</keyword>
<keyword evidence="11" id="KW-0238">DNA-binding</keyword>
<keyword evidence="10" id="KW-0067">ATP-binding</keyword>
<feature type="compositionally biased region" description="Acidic residues" evidence="15">
    <location>
        <begin position="87"/>
        <end position="96"/>
    </location>
</feature>
<dbReference type="GO" id="GO:0003678">
    <property type="term" value="F:DNA helicase activity"/>
    <property type="evidence" value="ECO:0007669"/>
    <property type="project" value="UniProtKB-EC"/>
</dbReference>
<dbReference type="GO" id="GO:0006338">
    <property type="term" value="P:chromatin remodeling"/>
    <property type="evidence" value="ECO:0007669"/>
    <property type="project" value="TreeGrafter"/>
</dbReference>
<evidence type="ECO:0000256" key="9">
    <source>
        <dbReference type="ARBA" id="ARBA00022833"/>
    </source>
</evidence>
<dbReference type="Gene3D" id="3.30.40.10">
    <property type="entry name" value="Zinc/RING finger domain, C3HC4 (zinc finger)"/>
    <property type="match status" value="1"/>
</dbReference>
<feature type="region of interest" description="Disordered" evidence="15">
    <location>
        <begin position="57"/>
        <end position="109"/>
    </location>
</feature>
<evidence type="ECO:0000256" key="6">
    <source>
        <dbReference type="ARBA" id="ARBA00022763"/>
    </source>
</evidence>
<dbReference type="GO" id="GO:0031297">
    <property type="term" value="P:replication fork processing"/>
    <property type="evidence" value="ECO:0007669"/>
    <property type="project" value="TreeGrafter"/>
</dbReference>
<accession>A0A8T3E037</accession>
<reference evidence="17" key="1">
    <citation type="submission" date="2021-01" db="EMBL/GenBank/DDBJ databases">
        <authorList>
            <person name="Zahm M."/>
            <person name="Roques C."/>
            <person name="Cabau C."/>
            <person name="Klopp C."/>
            <person name="Donnadieu C."/>
            <person name="Jouanno E."/>
            <person name="Lampietro C."/>
            <person name="Louis A."/>
            <person name="Herpin A."/>
            <person name="Echchiki A."/>
            <person name="Berthelot C."/>
            <person name="Parey E."/>
            <person name="Roest-Crollius H."/>
            <person name="Braasch I."/>
            <person name="Postlethwait J."/>
            <person name="Bobe J."/>
            <person name="Montfort J."/>
            <person name="Bouchez O."/>
            <person name="Begum T."/>
            <person name="Mejri S."/>
            <person name="Adams A."/>
            <person name="Chen W.-J."/>
            <person name="Guiguen Y."/>
        </authorList>
    </citation>
    <scope>NUCLEOTIDE SEQUENCE</scope>
    <source>
        <tissue evidence="17">Blood</tissue>
    </source>
</reference>
<dbReference type="InterPro" id="IPR013083">
    <property type="entry name" value="Znf_RING/FYVE/PHD"/>
</dbReference>
<comment type="catalytic activity">
    <reaction evidence="14">
        <text>ATP + H2O = ADP + phosphate + H(+)</text>
        <dbReference type="Rhea" id="RHEA:13065"/>
        <dbReference type="ChEBI" id="CHEBI:15377"/>
        <dbReference type="ChEBI" id="CHEBI:15378"/>
        <dbReference type="ChEBI" id="CHEBI:30616"/>
        <dbReference type="ChEBI" id="CHEBI:43474"/>
        <dbReference type="ChEBI" id="CHEBI:456216"/>
        <dbReference type="EC" id="3.6.4.12"/>
    </reaction>
</comment>
<evidence type="ECO:0000256" key="8">
    <source>
        <dbReference type="ARBA" id="ARBA00022801"/>
    </source>
</evidence>
<dbReference type="PROSITE" id="PS51533">
    <property type="entry name" value="ADD"/>
    <property type="match status" value="1"/>
</dbReference>
<keyword evidence="6" id="KW-0227">DNA damage</keyword>
<feature type="domain" description="PHD-type" evidence="16">
    <location>
        <begin position="154"/>
        <end position="291"/>
    </location>
</feature>
<dbReference type="InterPro" id="IPR011011">
    <property type="entry name" value="Znf_FYVE_PHD"/>
</dbReference>
<keyword evidence="5" id="KW-0547">Nucleotide-binding</keyword>
<feature type="compositionally biased region" description="Basic and acidic residues" evidence="15">
    <location>
        <begin position="295"/>
        <end position="324"/>
    </location>
</feature>
<evidence type="ECO:0000256" key="11">
    <source>
        <dbReference type="ARBA" id="ARBA00023125"/>
    </source>
</evidence>
<evidence type="ECO:0000313" key="18">
    <source>
        <dbReference type="Proteomes" id="UP000829720"/>
    </source>
</evidence>
<dbReference type="InterPro" id="IPR025766">
    <property type="entry name" value="ADD"/>
</dbReference>
<keyword evidence="8" id="KW-0378">Hydrolase</keyword>
<dbReference type="CDD" id="cd11726">
    <property type="entry name" value="ADDz_ATRX"/>
    <property type="match status" value="1"/>
</dbReference>
<evidence type="ECO:0000256" key="10">
    <source>
        <dbReference type="ARBA" id="ARBA00022840"/>
    </source>
</evidence>
<evidence type="ECO:0000256" key="5">
    <source>
        <dbReference type="ARBA" id="ARBA00022741"/>
    </source>
</evidence>
<dbReference type="Proteomes" id="UP000829720">
    <property type="component" value="Unassembled WGS sequence"/>
</dbReference>
<evidence type="ECO:0000256" key="3">
    <source>
        <dbReference type="ARBA" id="ARBA00012551"/>
    </source>
</evidence>
<evidence type="ECO:0000256" key="13">
    <source>
        <dbReference type="ARBA" id="ARBA00023242"/>
    </source>
</evidence>
<keyword evidence="9" id="KW-0862">Zinc</keyword>
<evidence type="ECO:0000256" key="12">
    <source>
        <dbReference type="ARBA" id="ARBA00023204"/>
    </source>
</evidence>
<dbReference type="GO" id="GO:0005524">
    <property type="term" value="F:ATP binding"/>
    <property type="evidence" value="ECO:0007669"/>
    <property type="project" value="UniProtKB-KW"/>
</dbReference>
<dbReference type="GO" id="GO:0006281">
    <property type="term" value="P:DNA repair"/>
    <property type="evidence" value="ECO:0007669"/>
    <property type="project" value="UniProtKB-KW"/>
</dbReference>
<comment type="subcellular location">
    <subcellularLocation>
        <location evidence="1">Nucleus</location>
    </subcellularLocation>
</comment>
<dbReference type="GO" id="GO:0008270">
    <property type="term" value="F:zinc ion binding"/>
    <property type="evidence" value="ECO:0007669"/>
    <property type="project" value="UniProtKB-KW"/>
</dbReference>
<evidence type="ECO:0000313" key="17">
    <source>
        <dbReference type="EMBL" id="KAI1902701.1"/>
    </source>
</evidence>
<dbReference type="GO" id="GO:0010468">
    <property type="term" value="P:regulation of gene expression"/>
    <property type="evidence" value="ECO:0007669"/>
    <property type="project" value="UniProtKB-ARBA"/>
</dbReference>
<proteinExistence type="inferred from homology"/>
<gene>
    <name evidence="17" type="ORF">AGOR_G00018720</name>
</gene>
<keyword evidence="4" id="KW-0479">Metal-binding</keyword>
<dbReference type="GO" id="GO:0031490">
    <property type="term" value="F:chromatin DNA binding"/>
    <property type="evidence" value="ECO:0007669"/>
    <property type="project" value="TreeGrafter"/>
</dbReference>
<keyword evidence="13" id="KW-0539">Nucleus</keyword>
<evidence type="ECO:0000256" key="2">
    <source>
        <dbReference type="ARBA" id="ARBA00007025"/>
    </source>
</evidence>
<keyword evidence="7" id="KW-0863">Zinc-finger</keyword>
<organism evidence="17 18">
    <name type="scientific">Albula goreensis</name>
    <dbReference type="NCBI Taxonomy" id="1534307"/>
    <lineage>
        <taxon>Eukaryota</taxon>
        <taxon>Metazoa</taxon>
        <taxon>Chordata</taxon>
        <taxon>Craniata</taxon>
        <taxon>Vertebrata</taxon>
        <taxon>Euteleostomi</taxon>
        <taxon>Actinopterygii</taxon>
        <taxon>Neopterygii</taxon>
        <taxon>Teleostei</taxon>
        <taxon>Albuliformes</taxon>
        <taxon>Albulidae</taxon>
        <taxon>Albula</taxon>
    </lineage>
</organism>
<dbReference type="GO" id="GO:0005634">
    <property type="term" value="C:nucleus"/>
    <property type="evidence" value="ECO:0007669"/>
    <property type="project" value="UniProtKB-SubCell"/>
</dbReference>
<dbReference type="SUPFAM" id="SSF57903">
    <property type="entry name" value="FYVE/PHD zinc finger"/>
    <property type="match status" value="1"/>
</dbReference>
<sequence length="352" mass="39608">MTSEICSSSKLTALVTKLHEYLALSEEYQHVPPTPEVSRGSVNQDSAQLHNTDQVIQEQGSFSETAKPVFPRSKRKPSIVTKHTGLDESDASEECGNEGAITNNGSHSEFDVNALPKGTVVVRPEPVGNEVKDDFRGPEFRCRGPPKIKTDFTRKRAGQHLQIVSCTACGQQVNHFQKDSFFQHPVLKVLICKSCFKYYMSDDISKDVDGMDEQCRWCAEGGNLICCDFCSNAFCKKCILRNLGRKELSGIMDEESKWYCYVCSPEPLVDLVIACNSVLQNLELLWHQNRKRAKVEHDKTSQEDGSPKPMQKEKNTFNGKERTSDSLCPRSVVFTYKSLKVPKELIKKTKSL</sequence>
<dbReference type="EMBL" id="JAERUA010000002">
    <property type="protein sequence ID" value="KAI1902701.1"/>
    <property type="molecule type" value="Genomic_DNA"/>
</dbReference>
<comment type="caution">
    <text evidence="17">The sequence shown here is derived from an EMBL/GenBank/DDBJ whole genome shotgun (WGS) entry which is preliminary data.</text>
</comment>
<keyword evidence="18" id="KW-1185">Reference proteome</keyword>
<dbReference type="GO" id="GO:0016787">
    <property type="term" value="F:hydrolase activity"/>
    <property type="evidence" value="ECO:0007669"/>
    <property type="project" value="UniProtKB-KW"/>
</dbReference>
<dbReference type="InterPro" id="IPR052131">
    <property type="entry name" value="ATRX_domain-containing"/>
</dbReference>
<comment type="similarity">
    <text evidence="2">Belongs to the SNF2/RAD54 helicase family.</text>
</comment>
<dbReference type="InterPro" id="IPR041430">
    <property type="entry name" value="ADD_ATRX"/>
</dbReference>
<dbReference type="GO" id="GO:0005721">
    <property type="term" value="C:pericentric heterochromatin"/>
    <property type="evidence" value="ECO:0007669"/>
    <property type="project" value="TreeGrafter"/>
</dbReference>
<evidence type="ECO:0000256" key="1">
    <source>
        <dbReference type="ARBA" id="ARBA00004123"/>
    </source>
</evidence>
<protein>
    <recommendedName>
        <fullName evidence="3">DNA helicase</fullName>
        <ecNumber evidence="3">3.6.4.12</ecNumber>
    </recommendedName>
</protein>